<name>A0A2S7ZQU4_9FIRM</name>
<dbReference type="AlphaFoldDB" id="A0A2S7ZQU4"/>
<reference evidence="2 3" key="1">
    <citation type="submission" date="2018-01" db="EMBL/GenBank/DDBJ databases">
        <title>Draft genome sequences of clinical isolates and type strains of oral Veillonella including Veillonella infantum sp., nov.</title>
        <authorList>
            <person name="Mashima I."/>
            <person name="Liao Y.-C."/>
            <person name="Sabharwal A."/>
            <person name="Haase E.M."/>
            <person name="Nakazawa F."/>
            <person name="Scannapieco F.A."/>
        </authorList>
    </citation>
    <scope>NUCLEOTIDE SEQUENCE [LARGE SCALE GENOMIC DNA]</scope>
    <source>
        <strain evidence="2 3">Y6</strain>
    </source>
</reference>
<feature type="chain" id="PRO_5038838905" evidence="1">
    <location>
        <begin position="22"/>
        <end position="454"/>
    </location>
</feature>
<dbReference type="EMBL" id="PPDF01000007">
    <property type="protein sequence ID" value="PQL25616.1"/>
    <property type="molecule type" value="Genomic_DNA"/>
</dbReference>
<dbReference type="RefSeq" id="WP_105092535.1">
    <property type="nucleotide sequence ID" value="NZ_PPDF01000007.1"/>
</dbReference>
<keyword evidence="1" id="KW-0732">Signal</keyword>
<sequence>MNLKRLIALGFLGMTLGMGQAYGISVNIPGADAIMSVDEYQNYRKNTAESRLMEQKIVERVTKADEAIPNYDMSRLPADIYHNTELNHGIKYSSTVFILKDHGADIKFTVPEASIVGHTDESYGKHKEITRSGGILSYDGEWSYELRPQPKSENWEDTNIAYNKLNSESMKDVFYKKRNPISNEDKRSIKVLGANPFTYTTVNKATWDVFEYKNNRIVGTINFTMPKQPTISYHLGYIPSKSVSKKLSAQGEDTVVRTIMAPLANIVLPSVKPASDILEYTSEVHRGPFTFRTLKNSKSKGTKITKTGKQIEYFQSGKIKESISVGPLHKRDDVKAQNLLYNSLMDFVGVDSLNEGKPIQYATVWNDGLPGIYFEIKGEKDTLFIMTVFDDTHRYSHYIIKPHEVHVSNFKLRDIVQYVDYKQNKENHSKYKAGLGMPSYLLEEKLLEKIANKK</sequence>
<proteinExistence type="predicted"/>
<organism evidence="2 3">
    <name type="scientific">Veillonella tobetsuensis</name>
    <dbReference type="NCBI Taxonomy" id="1110546"/>
    <lineage>
        <taxon>Bacteria</taxon>
        <taxon>Bacillati</taxon>
        <taxon>Bacillota</taxon>
        <taxon>Negativicutes</taxon>
        <taxon>Veillonellales</taxon>
        <taxon>Veillonellaceae</taxon>
        <taxon>Veillonella</taxon>
    </lineage>
</organism>
<protein>
    <submittedName>
        <fullName evidence="2">Uncharacterized protein</fullName>
    </submittedName>
</protein>
<evidence type="ECO:0000313" key="2">
    <source>
        <dbReference type="EMBL" id="PQL25616.1"/>
    </source>
</evidence>
<evidence type="ECO:0000256" key="1">
    <source>
        <dbReference type="SAM" id="SignalP"/>
    </source>
</evidence>
<feature type="signal peptide" evidence="1">
    <location>
        <begin position="1"/>
        <end position="21"/>
    </location>
</feature>
<evidence type="ECO:0000313" key="3">
    <source>
        <dbReference type="Proteomes" id="UP000238877"/>
    </source>
</evidence>
<gene>
    <name evidence="2" type="ORF">VTHSUH11_02485</name>
</gene>
<comment type="caution">
    <text evidence="2">The sequence shown here is derived from an EMBL/GenBank/DDBJ whole genome shotgun (WGS) entry which is preliminary data.</text>
</comment>
<dbReference type="Proteomes" id="UP000238877">
    <property type="component" value="Unassembled WGS sequence"/>
</dbReference>
<accession>A0A2S7ZQU4</accession>